<evidence type="ECO:0000313" key="1">
    <source>
        <dbReference type="EMBL" id="GIY97690.1"/>
    </source>
</evidence>
<organism evidence="1 2">
    <name type="scientific">Caerostris extrusa</name>
    <name type="common">Bark spider</name>
    <name type="synonym">Caerostris bankana</name>
    <dbReference type="NCBI Taxonomy" id="172846"/>
    <lineage>
        <taxon>Eukaryota</taxon>
        <taxon>Metazoa</taxon>
        <taxon>Ecdysozoa</taxon>
        <taxon>Arthropoda</taxon>
        <taxon>Chelicerata</taxon>
        <taxon>Arachnida</taxon>
        <taxon>Araneae</taxon>
        <taxon>Araneomorphae</taxon>
        <taxon>Entelegynae</taxon>
        <taxon>Araneoidea</taxon>
        <taxon>Araneidae</taxon>
        <taxon>Caerostris</taxon>
    </lineage>
</organism>
<keyword evidence="2" id="KW-1185">Reference proteome</keyword>
<protein>
    <submittedName>
        <fullName evidence="1">Uncharacterized protein</fullName>
    </submittedName>
</protein>
<comment type="caution">
    <text evidence="1">The sequence shown here is derived from an EMBL/GenBank/DDBJ whole genome shotgun (WGS) entry which is preliminary data.</text>
</comment>
<sequence>MDAMIGYMLSRSGSVNMWVDIETDFLIGPYLLPHRLNSKTYCNFLEKTFRDTSSTPIDTYKDIIAKLSIVAAIVCEMPGIFERVGNVHF</sequence>
<evidence type="ECO:0000313" key="2">
    <source>
        <dbReference type="Proteomes" id="UP001054945"/>
    </source>
</evidence>
<reference evidence="1 2" key="1">
    <citation type="submission" date="2021-06" db="EMBL/GenBank/DDBJ databases">
        <title>Caerostris extrusa draft genome.</title>
        <authorList>
            <person name="Kono N."/>
            <person name="Arakawa K."/>
        </authorList>
    </citation>
    <scope>NUCLEOTIDE SEQUENCE [LARGE SCALE GENOMIC DNA]</scope>
</reference>
<proteinExistence type="predicted"/>
<dbReference type="Proteomes" id="UP001054945">
    <property type="component" value="Unassembled WGS sequence"/>
</dbReference>
<dbReference type="AlphaFoldDB" id="A0AAV4XRB2"/>
<accession>A0AAV4XRB2</accession>
<name>A0AAV4XRB2_CAEEX</name>
<dbReference type="EMBL" id="BPLR01018199">
    <property type="protein sequence ID" value="GIY97690.1"/>
    <property type="molecule type" value="Genomic_DNA"/>
</dbReference>
<gene>
    <name evidence="1" type="ORF">CEXT_325151</name>
</gene>